<dbReference type="AlphaFoldDB" id="A0AAW0MEZ6"/>
<evidence type="ECO:0000313" key="1">
    <source>
        <dbReference type="EMBL" id="KAK7878872.1"/>
    </source>
</evidence>
<organism evidence="1 2">
    <name type="scientific">Mugilogobius chulae</name>
    <name type="common">yellowstripe goby</name>
    <dbReference type="NCBI Taxonomy" id="88201"/>
    <lineage>
        <taxon>Eukaryota</taxon>
        <taxon>Metazoa</taxon>
        <taxon>Chordata</taxon>
        <taxon>Craniata</taxon>
        <taxon>Vertebrata</taxon>
        <taxon>Euteleostomi</taxon>
        <taxon>Actinopterygii</taxon>
        <taxon>Neopterygii</taxon>
        <taxon>Teleostei</taxon>
        <taxon>Neoteleostei</taxon>
        <taxon>Acanthomorphata</taxon>
        <taxon>Gobiaria</taxon>
        <taxon>Gobiiformes</taxon>
        <taxon>Gobioidei</taxon>
        <taxon>Gobiidae</taxon>
        <taxon>Gobionellinae</taxon>
        <taxon>Mugilogobius</taxon>
    </lineage>
</organism>
<proteinExistence type="predicted"/>
<sequence length="106" mass="11873">MPSSYIPRSEINVSVIIKYKEEETVFHQQTDGCVDDGHMSHPGVRVQLTQTCQVFLEASLILNVTDTPPPCSRFTLTSVTSALTELLCEGFRRPVVEKYSITVELL</sequence>
<evidence type="ECO:0000313" key="2">
    <source>
        <dbReference type="Proteomes" id="UP001460270"/>
    </source>
</evidence>
<name>A0AAW0MEZ6_9GOBI</name>
<reference evidence="2" key="1">
    <citation type="submission" date="2024-04" db="EMBL/GenBank/DDBJ databases">
        <title>Salinicola lusitanus LLJ914,a marine bacterium isolated from the Okinawa Trough.</title>
        <authorList>
            <person name="Li J."/>
        </authorList>
    </citation>
    <scope>NUCLEOTIDE SEQUENCE [LARGE SCALE GENOMIC DNA]</scope>
</reference>
<keyword evidence="2" id="KW-1185">Reference proteome</keyword>
<dbReference type="Proteomes" id="UP001460270">
    <property type="component" value="Unassembled WGS sequence"/>
</dbReference>
<dbReference type="EMBL" id="JBBPFD010000445">
    <property type="protein sequence ID" value="KAK7878872.1"/>
    <property type="molecule type" value="Genomic_DNA"/>
</dbReference>
<protein>
    <submittedName>
        <fullName evidence="1">Uncharacterized protein</fullName>
    </submittedName>
</protein>
<accession>A0AAW0MEZ6</accession>
<gene>
    <name evidence="1" type="ORF">WMY93_034248</name>
</gene>
<comment type="caution">
    <text evidence="1">The sequence shown here is derived from an EMBL/GenBank/DDBJ whole genome shotgun (WGS) entry which is preliminary data.</text>
</comment>